<dbReference type="Proteomes" id="UP000192980">
    <property type="component" value="Unassembled WGS sequence"/>
</dbReference>
<evidence type="ECO:0000313" key="2">
    <source>
        <dbReference type="EMBL" id="SMG15716.1"/>
    </source>
</evidence>
<dbReference type="OrthoDB" id="3153095at2"/>
<sequence length="93" mass="9828">MKKLSLKSKLLLGAILMGGTIAGAHTISKVPSANEATYDWASEPNSPKNPGQSLLDRTVDEAVDHFGCEGVTNLCATGTPINPEDDEVTINFN</sequence>
<feature type="chain" id="PRO_5012801415" evidence="1">
    <location>
        <begin position="25"/>
        <end position="93"/>
    </location>
</feature>
<feature type="signal peptide" evidence="1">
    <location>
        <begin position="1"/>
        <end position="24"/>
    </location>
</feature>
<protein>
    <submittedName>
        <fullName evidence="2">Uncharacterized protein</fullName>
    </submittedName>
</protein>
<keyword evidence="1" id="KW-0732">Signal</keyword>
<evidence type="ECO:0000313" key="3">
    <source>
        <dbReference type="Proteomes" id="UP000192980"/>
    </source>
</evidence>
<dbReference type="STRING" id="561061.SAMN05660862_0995"/>
<dbReference type="RefSeq" id="WP_085471809.1">
    <property type="nucleotide sequence ID" value="NZ_FXAU01000001.1"/>
</dbReference>
<name>A0A1X7IM86_9SPHI</name>
<gene>
    <name evidence="2" type="ORF">SAMN05660862_0995</name>
</gene>
<evidence type="ECO:0000256" key="1">
    <source>
        <dbReference type="SAM" id="SignalP"/>
    </source>
</evidence>
<dbReference type="EMBL" id="FXAU01000001">
    <property type="protein sequence ID" value="SMG15716.1"/>
    <property type="molecule type" value="Genomic_DNA"/>
</dbReference>
<reference evidence="2 3" key="1">
    <citation type="submission" date="2017-04" db="EMBL/GenBank/DDBJ databases">
        <authorList>
            <person name="Afonso C.L."/>
            <person name="Miller P.J."/>
            <person name="Scott M.A."/>
            <person name="Spackman E."/>
            <person name="Goraichik I."/>
            <person name="Dimitrov K.M."/>
            <person name="Suarez D.L."/>
            <person name="Swayne D.E."/>
        </authorList>
    </citation>
    <scope>NUCLEOTIDE SEQUENCE [LARGE SCALE GENOMIC DNA]</scope>
    <source>
        <strain evidence="2 3">DSM 22418</strain>
    </source>
</reference>
<keyword evidence="3" id="KW-1185">Reference proteome</keyword>
<dbReference type="AlphaFoldDB" id="A0A1X7IM86"/>
<proteinExistence type="predicted"/>
<accession>A0A1X7IM86</accession>
<organism evidence="2 3">
    <name type="scientific">Sphingobacterium psychroaquaticum</name>
    <dbReference type="NCBI Taxonomy" id="561061"/>
    <lineage>
        <taxon>Bacteria</taxon>
        <taxon>Pseudomonadati</taxon>
        <taxon>Bacteroidota</taxon>
        <taxon>Sphingobacteriia</taxon>
        <taxon>Sphingobacteriales</taxon>
        <taxon>Sphingobacteriaceae</taxon>
        <taxon>Sphingobacterium</taxon>
    </lineage>
</organism>